<feature type="compositionally biased region" description="Basic residues" evidence="1">
    <location>
        <begin position="10"/>
        <end position="20"/>
    </location>
</feature>
<gene>
    <name evidence="2" type="ORF">PXEA_LOCUS14754</name>
</gene>
<proteinExistence type="predicted"/>
<keyword evidence="3" id="KW-1185">Reference proteome</keyword>
<dbReference type="EMBL" id="CAAALY010050662">
    <property type="protein sequence ID" value="VEL21314.1"/>
    <property type="molecule type" value="Genomic_DNA"/>
</dbReference>
<sequence>MMDGSSACLHPKRGSKSRGLRQHEYRMKSKWLQYNEIHPSSSDEIDQPISSSCTFIRNDGPPNIDDVCHGGTVESLAQFCRDRRAARRGFLRTIQQSFLHDDTPTVCSETTSRILSNQLSLRNGESCHNTL</sequence>
<dbReference type="AlphaFoldDB" id="A0A448WVP2"/>
<accession>A0A448WVP2</accession>
<organism evidence="2 3">
    <name type="scientific">Protopolystoma xenopodis</name>
    <dbReference type="NCBI Taxonomy" id="117903"/>
    <lineage>
        <taxon>Eukaryota</taxon>
        <taxon>Metazoa</taxon>
        <taxon>Spiralia</taxon>
        <taxon>Lophotrochozoa</taxon>
        <taxon>Platyhelminthes</taxon>
        <taxon>Monogenea</taxon>
        <taxon>Polyopisthocotylea</taxon>
        <taxon>Polystomatidea</taxon>
        <taxon>Polystomatidae</taxon>
        <taxon>Protopolystoma</taxon>
    </lineage>
</organism>
<protein>
    <submittedName>
        <fullName evidence="2">Uncharacterized protein</fullName>
    </submittedName>
</protein>
<evidence type="ECO:0000256" key="1">
    <source>
        <dbReference type="SAM" id="MobiDB-lite"/>
    </source>
</evidence>
<dbReference type="Proteomes" id="UP000784294">
    <property type="component" value="Unassembled WGS sequence"/>
</dbReference>
<evidence type="ECO:0000313" key="2">
    <source>
        <dbReference type="EMBL" id="VEL21314.1"/>
    </source>
</evidence>
<feature type="region of interest" description="Disordered" evidence="1">
    <location>
        <begin position="1"/>
        <end position="21"/>
    </location>
</feature>
<comment type="caution">
    <text evidence="2">The sequence shown here is derived from an EMBL/GenBank/DDBJ whole genome shotgun (WGS) entry which is preliminary data.</text>
</comment>
<evidence type="ECO:0000313" key="3">
    <source>
        <dbReference type="Proteomes" id="UP000784294"/>
    </source>
</evidence>
<reference evidence="2" key="1">
    <citation type="submission" date="2018-11" db="EMBL/GenBank/DDBJ databases">
        <authorList>
            <consortium name="Pathogen Informatics"/>
        </authorList>
    </citation>
    <scope>NUCLEOTIDE SEQUENCE</scope>
</reference>
<name>A0A448WVP2_9PLAT</name>